<evidence type="ECO:0000313" key="1">
    <source>
        <dbReference type="EMBL" id="GIY57373.1"/>
    </source>
</evidence>
<organism evidence="1 2">
    <name type="scientific">Caerostris extrusa</name>
    <name type="common">Bark spider</name>
    <name type="synonym">Caerostris bankana</name>
    <dbReference type="NCBI Taxonomy" id="172846"/>
    <lineage>
        <taxon>Eukaryota</taxon>
        <taxon>Metazoa</taxon>
        <taxon>Ecdysozoa</taxon>
        <taxon>Arthropoda</taxon>
        <taxon>Chelicerata</taxon>
        <taxon>Arachnida</taxon>
        <taxon>Araneae</taxon>
        <taxon>Araneomorphae</taxon>
        <taxon>Entelegynae</taxon>
        <taxon>Araneoidea</taxon>
        <taxon>Araneidae</taxon>
        <taxon>Caerostris</taxon>
    </lineage>
</organism>
<gene>
    <name evidence="1" type="ORF">CEXT_458751</name>
</gene>
<dbReference type="AlphaFoldDB" id="A0AAV4UHZ4"/>
<sequence>MMLWRGVPSESGVYMSECIYAPDLTPNVQTQQGPKLSSIESAIGQSTHEALGPLTSRGLELGRRRKVLTTTDNDWTNFESKAKFGFSFRHHHNVKSEK</sequence>
<proteinExistence type="predicted"/>
<evidence type="ECO:0000313" key="2">
    <source>
        <dbReference type="Proteomes" id="UP001054945"/>
    </source>
</evidence>
<name>A0AAV4UHZ4_CAEEX</name>
<dbReference type="Proteomes" id="UP001054945">
    <property type="component" value="Unassembled WGS sequence"/>
</dbReference>
<protein>
    <submittedName>
        <fullName evidence="1">Uncharacterized protein</fullName>
    </submittedName>
</protein>
<accession>A0AAV4UHZ4</accession>
<dbReference type="EMBL" id="BPLR01012896">
    <property type="protein sequence ID" value="GIY57373.1"/>
    <property type="molecule type" value="Genomic_DNA"/>
</dbReference>
<keyword evidence="2" id="KW-1185">Reference proteome</keyword>
<comment type="caution">
    <text evidence="1">The sequence shown here is derived from an EMBL/GenBank/DDBJ whole genome shotgun (WGS) entry which is preliminary data.</text>
</comment>
<reference evidence="1 2" key="1">
    <citation type="submission" date="2021-06" db="EMBL/GenBank/DDBJ databases">
        <title>Caerostris extrusa draft genome.</title>
        <authorList>
            <person name="Kono N."/>
            <person name="Arakawa K."/>
        </authorList>
    </citation>
    <scope>NUCLEOTIDE SEQUENCE [LARGE SCALE GENOMIC DNA]</scope>
</reference>